<feature type="compositionally biased region" description="Basic residues" evidence="2">
    <location>
        <begin position="113"/>
        <end position="122"/>
    </location>
</feature>
<proteinExistence type="inferred from homology"/>
<sequence length="227" mass="25319">MKKLRGFRLSKRLVRVWRWVRRCRRLKLGAYVTLSHTATPSSSSRSPPFYSQHHRNKTATGTATAVTAKIADWGRSLTRRLAPSSAVCSRGGGRAGGEDDGHLLPCHHDKDKRGLHRRHRKQQQQGGEEEEDVDWWKPPPKGHLAVYVGARGVEPPRRVLVPVVYFNHPLFGELLREAEEEFGFHHPGGITIPCPVADFESVRRRVAAASTAGVCSRRGGKAAGQRC</sequence>
<dbReference type="OrthoDB" id="1026046at2759"/>
<protein>
    <submittedName>
        <fullName evidence="3">Uncharacterized protein</fullName>
    </submittedName>
</protein>
<gene>
    <name evidence="3" type="ORF">Taro_010281</name>
</gene>
<dbReference type="PANTHER" id="PTHR31374">
    <property type="entry name" value="AUXIN-INDUCED PROTEIN-LIKE-RELATED"/>
    <property type="match status" value="1"/>
</dbReference>
<dbReference type="EMBL" id="NMUH01000370">
    <property type="protein sequence ID" value="MQL77880.1"/>
    <property type="molecule type" value="Genomic_DNA"/>
</dbReference>
<name>A0A843U799_COLES</name>
<feature type="compositionally biased region" description="Low complexity" evidence="2">
    <location>
        <begin position="36"/>
        <end position="51"/>
    </location>
</feature>
<feature type="region of interest" description="Disordered" evidence="2">
    <location>
        <begin position="36"/>
        <end position="62"/>
    </location>
</feature>
<comment type="caution">
    <text evidence="3">The sequence shown here is derived from an EMBL/GenBank/DDBJ whole genome shotgun (WGS) entry which is preliminary data.</text>
</comment>
<reference evidence="3" key="1">
    <citation type="submission" date="2017-07" db="EMBL/GenBank/DDBJ databases">
        <title>Taro Niue Genome Assembly and Annotation.</title>
        <authorList>
            <person name="Atibalentja N."/>
            <person name="Keating K."/>
            <person name="Fields C.J."/>
        </authorList>
    </citation>
    <scope>NUCLEOTIDE SEQUENCE</scope>
    <source>
        <strain evidence="3">Niue_2</strain>
        <tissue evidence="3">Leaf</tissue>
    </source>
</reference>
<dbReference type="Proteomes" id="UP000652761">
    <property type="component" value="Unassembled WGS sequence"/>
</dbReference>
<accession>A0A843U799</accession>
<evidence type="ECO:0000313" key="3">
    <source>
        <dbReference type="EMBL" id="MQL77880.1"/>
    </source>
</evidence>
<dbReference type="AlphaFoldDB" id="A0A843U799"/>
<evidence type="ECO:0000313" key="4">
    <source>
        <dbReference type="Proteomes" id="UP000652761"/>
    </source>
</evidence>
<evidence type="ECO:0000256" key="2">
    <source>
        <dbReference type="SAM" id="MobiDB-lite"/>
    </source>
</evidence>
<comment type="similarity">
    <text evidence="1">Belongs to the ARG7 family.</text>
</comment>
<dbReference type="GO" id="GO:0009733">
    <property type="term" value="P:response to auxin"/>
    <property type="evidence" value="ECO:0007669"/>
    <property type="project" value="InterPro"/>
</dbReference>
<evidence type="ECO:0000256" key="1">
    <source>
        <dbReference type="ARBA" id="ARBA00006974"/>
    </source>
</evidence>
<dbReference type="Pfam" id="PF02519">
    <property type="entry name" value="Auxin_inducible"/>
    <property type="match status" value="1"/>
</dbReference>
<feature type="region of interest" description="Disordered" evidence="2">
    <location>
        <begin position="84"/>
        <end position="136"/>
    </location>
</feature>
<feature type="compositionally biased region" description="Basic and acidic residues" evidence="2">
    <location>
        <begin position="96"/>
        <end position="112"/>
    </location>
</feature>
<dbReference type="InterPro" id="IPR003676">
    <property type="entry name" value="SAUR_fam"/>
</dbReference>
<dbReference type="PANTHER" id="PTHR31374:SF304">
    <property type="entry name" value="OS04G0537100 PROTEIN"/>
    <property type="match status" value="1"/>
</dbReference>
<organism evidence="3 4">
    <name type="scientific">Colocasia esculenta</name>
    <name type="common">Wild taro</name>
    <name type="synonym">Arum esculentum</name>
    <dbReference type="NCBI Taxonomy" id="4460"/>
    <lineage>
        <taxon>Eukaryota</taxon>
        <taxon>Viridiplantae</taxon>
        <taxon>Streptophyta</taxon>
        <taxon>Embryophyta</taxon>
        <taxon>Tracheophyta</taxon>
        <taxon>Spermatophyta</taxon>
        <taxon>Magnoliopsida</taxon>
        <taxon>Liliopsida</taxon>
        <taxon>Araceae</taxon>
        <taxon>Aroideae</taxon>
        <taxon>Colocasieae</taxon>
        <taxon>Colocasia</taxon>
    </lineage>
</organism>
<keyword evidence="4" id="KW-1185">Reference proteome</keyword>